<dbReference type="AlphaFoldDB" id="A0A378M145"/>
<evidence type="ECO:0000256" key="1">
    <source>
        <dbReference type="SAM" id="MobiDB-lite"/>
    </source>
</evidence>
<feature type="compositionally biased region" description="Basic and acidic residues" evidence="1">
    <location>
        <begin position="217"/>
        <end position="235"/>
    </location>
</feature>
<dbReference type="Proteomes" id="UP000255297">
    <property type="component" value="Unassembled WGS sequence"/>
</dbReference>
<dbReference type="EMBL" id="UGPB01000001">
    <property type="protein sequence ID" value="STY30158.1"/>
    <property type="molecule type" value="Genomic_DNA"/>
</dbReference>
<protein>
    <submittedName>
        <fullName evidence="2">Uncharacterized protein</fullName>
    </submittedName>
</protein>
<dbReference type="RefSeq" id="WP_051635493.1">
    <property type="nucleotide sequence ID" value="NZ_CAAAIS010000001.1"/>
</dbReference>
<dbReference type="OrthoDB" id="5654036at2"/>
<reference evidence="2 3" key="1">
    <citation type="submission" date="2018-06" db="EMBL/GenBank/DDBJ databases">
        <authorList>
            <consortium name="Pathogen Informatics"/>
            <person name="Doyle S."/>
        </authorList>
    </citation>
    <scope>NUCLEOTIDE SEQUENCE [LARGE SCALE GENOMIC DNA]</scope>
    <source>
        <strain evidence="2 3">NCTC11532</strain>
    </source>
</reference>
<feature type="region of interest" description="Disordered" evidence="1">
    <location>
        <begin position="36"/>
        <end position="60"/>
    </location>
</feature>
<sequence length="264" mass="29990">MADLGLSLQKDPFDNHQELIDSNPCGLCREAGSPVCNGHGAGKRNSGGSGKDYSLKKKSEPQISEQNNLILKIQALIDRTLPNLSVDKLLPTSEAPEPDLFELEEMSEFLEIIPDRDGYLMIRPKPNFLLYSEKDIKELIERLKMAFEQFKIALKNESIVLDDFSVTLNHDQLIVREAFINELVSRNLLPRVYAPHLELENKPAHHPFTPIPKPSFRSKERKEKEEKNVTKKEMNFESEENSGFNPSPKPSFSFSLTKLFGGRP</sequence>
<organism evidence="2 3">
    <name type="scientific">Legionella wadsworthii</name>
    <dbReference type="NCBI Taxonomy" id="28088"/>
    <lineage>
        <taxon>Bacteria</taxon>
        <taxon>Pseudomonadati</taxon>
        <taxon>Pseudomonadota</taxon>
        <taxon>Gammaproteobacteria</taxon>
        <taxon>Legionellales</taxon>
        <taxon>Legionellaceae</taxon>
        <taxon>Legionella</taxon>
    </lineage>
</organism>
<feature type="compositionally biased region" description="Low complexity" evidence="1">
    <location>
        <begin position="242"/>
        <end position="255"/>
    </location>
</feature>
<evidence type="ECO:0000313" key="3">
    <source>
        <dbReference type="Proteomes" id="UP000255297"/>
    </source>
</evidence>
<keyword evidence="3" id="KW-1185">Reference proteome</keyword>
<gene>
    <name evidence="2" type="ORF">NCTC11532_02266</name>
</gene>
<feature type="region of interest" description="Disordered" evidence="1">
    <location>
        <begin position="203"/>
        <end position="264"/>
    </location>
</feature>
<accession>A0A378M145</accession>
<evidence type="ECO:0000313" key="2">
    <source>
        <dbReference type="EMBL" id="STY30158.1"/>
    </source>
</evidence>
<proteinExistence type="predicted"/>
<name>A0A378M145_9GAMM</name>